<organism evidence="2 3">
    <name type="scientific">Blattamonas nauphoetae</name>
    <dbReference type="NCBI Taxonomy" id="2049346"/>
    <lineage>
        <taxon>Eukaryota</taxon>
        <taxon>Metamonada</taxon>
        <taxon>Preaxostyla</taxon>
        <taxon>Oxymonadida</taxon>
        <taxon>Blattamonas</taxon>
    </lineage>
</organism>
<reference evidence="2 3" key="1">
    <citation type="journal article" date="2022" name="bioRxiv">
        <title>Genomics of Preaxostyla Flagellates Illuminates Evolutionary Transitions and the Path Towards Mitochondrial Loss.</title>
        <authorList>
            <person name="Novak L.V.F."/>
            <person name="Treitli S.C."/>
            <person name="Pyrih J."/>
            <person name="Halakuc P."/>
            <person name="Pipaliya S.V."/>
            <person name="Vacek V."/>
            <person name="Brzon O."/>
            <person name="Soukal P."/>
            <person name="Eme L."/>
            <person name="Dacks J.B."/>
            <person name="Karnkowska A."/>
            <person name="Elias M."/>
            <person name="Hampl V."/>
        </authorList>
    </citation>
    <scope>NUCLEOTIDE SEQUENCE [LARGE SCALE GENOMIC DNA]</scope>
    <source>
        <strain evidence="2">NAU3</strain>
        <tissue evidence="2">Gut</tissue>
    </source>
</reference>
<comment type="caution">
    <text evidence="2">The sequence shown here is derived from an EMBL/GenBank/DDBJ whole genome shotgun (WGS) entry which is preliminary data.</text>
</comment>
<accession>A0ABQ9X5T7</accession>
<feature type="compositionally biased region" description="Basic and acidic residues" evidence="1">
    <location>
        <begin position="101"/>
        <end position="116"/>
    </location>
</feature>
<dbReference type="EMBL" id="JARBJD010000251">
    <property type="protein sequence ID" value="KAK2945685.1"/>
    <property type="molecule type" value="Genomic_DNA"/>
</dbReference>
<sequence>MIQPGSSIPFVSQTPQHLKINTQRSLLHCLVNAPFWNEIGMVRCRHQLVLLALLVQRLIDLKTSTQTHSRSSLSLVAFWSTTLTAETAYTTHQSTSPSGEGQKREIGVGSEQRVKRNDRVQKRLLSVEERVCEVEKPTPASG</sequence>
<gene>
    <name evidence="2" type="ORF">BLNAU_19419</name>
</gene>
<evidence type="ECO:0000313" key="3">
    <source>
        <dbReference type="Proteomes" id="UP001281761"/>
    </source>
</evidence>
<keyword evidence="3" id="KW-1185">Reference proteome</keyword>
<protein>
    <submittedName>
        <fullName evidence="2">Uncharacterized protein</fullName>
    </submittedName>
</protein>
<evidence type="ECO:0000256" key="1">
    <source>
        <dbReference type="SAM" id="MobiDB-lite"/>
    </source>
</evidence>
<dbReference type="Proteomes" id="UP001281761">
    <property type="component" value="Unassembled WGS sequence"/>
</dbReference>
<evidence type="ECO:0000313" key="2">
    <source>
        <dbReference type="EMBL" id="KAK2945685.1"/>
    </source>
</evidence>
<name>A0ABQ9X5T7_9EUKA</name>
<proteinExistence type="predicted"/>
<feature type="region of interest" description="Disordered" evidence="1">
    <location>
        <begin position="89"/>
        <end position="116"/>
    </location>
</feature>